<dbReference type="RefSeq" id="WP_184339527.1">
    <property type="nucleotide sequence ID" value="NZ_JACHIG010000004.1"/>
</dbReference>
<sequence length="72" mass="7989">MKFTQVFKKVPEGYVGFVEELPGANTQGATLEETRANLLEAIELVMEANRVLAEEEIGNDEVYRETMLLAAA</sequence>
<keyword evidence="2" id="KW-1185">Reference proteome</keyword>
<dbReference type="Proteomes" id="UP000590740">
    <property type="component" value="Unassembled WGS sequence"/>
</dbReference>
<dbReference type="Gene3D" id="3.30.160.250">
    <property type="match status" value="1"/>
</dbReference>
<comment type="caution">
    <text evidence="1">The sequence shown here is derived from an EMBL/GenBank/DDBJ whole genome shotgun (WGS) entry which is preliminary data.</text>
</comment>
<proteinExistence type="predicted"/>
<dbReference type="AlphaFoldDB" id="A0A7W7YAG2"/>
<accession>A0A7W7YAG2</accession>
<dbReference type="SUPFAM" id="SSF143100">
    <property type="entry name" value="TTHA1013/TTHA0281-like"/>
    <property type="match status" value="1"/>
</dbReference>
<reference evidence="1 2" key="1">
    <citation type="submission" date="2020-08" db="EMBL/GenBank/DDBJ databases">
        <title>Genomic Encyclopedia of Type Strains, Phase IV (KMG-IV): sequencing the most valuable type-strain genomes for metagenomic binning, comparative biology and taxonomic classification.</title>
        <authorList>
            <person name="Goeker M."/>
        </authorList>
    </citation>
    <scope>NUCLEOTIDE SEQUENCE [LARGE SCALE GENOMIC DNA]</scope>
    <source>
        <strain evidence="1 2">DSM 12252</strain>
    </source>
</reference>
<name>A0A7W7YAG2_9BACT</name>
<protein>
    <submittedName>
        <fullName evidence="1">Putative RNase H-like HicB family nuclease</fullName>
    </submittedName>
</protein>
<dbReference type="EMBL" id="JACHIG010000004">
    <property type="protein sequence ID" value="MBB5032606.1"/>
    <property type="molecule type" value="Genomic_DNA"/>
</dbReference>
<dbReference type="InterPro" id="IPR035069">
    <property type="entry name" value="TTHA1013/TTHA0281-like"/>
</dbReference>
<gene>
    <name evidence="1" type="ORF">HNQ65_002188</name>
</gene>
<evidence type="ECO:0000313" key="1">
    <source>
        <dbReference type="EMBL" id="MBB5032606.1"/>
    </source>
</evidence>
<evidence type="ECO:0000313" key="2">
    <source>
        <dbReference type="Proteomes" id="UP000590740"/>
    </source>
</evidence>
<organism evidence="1 2">
    <name type="scientific">Prosthecobacter vanneervenii</name>
    <dbReference type="NCBI Taxonomy" id="48466"/>
    <lineage>
        <taxon>Bacteria</taxon>
        <taxon>Pseudomonadati</taxon>
        <taxon>Verrucomicrobiota</taxon>
        <taxon>Verrucomicrobiia</taxon>
        <taxon>Verrucomicrobiales</taxon>
        <taxon>Verrucomicrobiaceae</taxon>
        <taxon>Prosthecobacter</taxon>
    </lineage>
</organism>